<comment type="caution">
    <text evidence="2">The sequence shown here is derived from an EMBL/GenBank/DDBJ whole genome shotgun (WGS) entry which is preliminary data.</text>
</comment>
<evidence type="ECO:0000313" key="2">
    <source>
        <dbReference type="EMBL" id="MDO7844814.1"/>
    </source>
</evidence>
<dbReference type="Proteomes" id="UP001167796">
    <property type="component" value="Unassembled WGS sequence"/>
</dbReference>
<feature type="transmembrane region" description="Helical" evidence="1">
    <location>
        <begin position="40"/>
        <end position="64"/>
    </location>
</feature>
<evidence type="ECO:0000313" key="3">
    <source>
        <dbReference type="Proteomes" id="UP001167796"/>
    </source>
</evidence>
<dbReference type="EMBL" id="JAUQSX010000001">
    <property type="protein sequence ID" value="MDO7844814.1"/>
    <property type="molecule type" value="Genomic_DNA"/>
</dbReference>
<name>A0ABT9A4Q1_9BACT</name>
<keyword evidence="1" id="KW-0472">Membrane</keyword>
<keyword evidence="1" id="KW-0812">Transmembrane</keyword>
<protein>
    <submittedName>
        <fullName evidence="2">Uncharacterized protein</fullName>
    </submittedName>
</protein>
<gene>
    <name evidence="2" type="ORF">Q5H92_00475</name>
</gene>
<evidence type="ECO:0000256" key="1">
    <source>
        <dbReference type="SAM" id="Phobius"/>
    </source>
</evidence>
<keyword evidence="1" id="KW-1133">Transmembrane helix</keyword>
<dbReference type="RefSeq" id="WP_305009485.1">
    <property type="nucleotide sequence ID" value="NZ_JAUQSX010000001.1"/>
</dbReference>
<keyword evidence="3" id="KW-1185">Reference proteome</keyword>
<sequence>MFDFILLMCLISMLVGLPLLFTGVRVWCTNTEKSWLVRGFAALFVAFATLLLGLSVVLFVGWWVD</sequence>
<organism evidence="2 3">
    <name type="scientific">Hymenobacter mellowenesis</name>
    <dbReference type="NCBI Taxonomy" id="3063995"/>
    <lineage>
        <taxon>Bacteria</taxon>
        <taxon>Pseudomonadati</taxon>
        <taxon>Bacteroidota</taxon>
        <taxon>Cytophagia</taxon>
        <taxon>Cytophagales</taxon>
        <taxon>Hymenobacteraceae</taxon>
        <taxon>Hymenobacter</taxon>
    </lineage>
</organism>
<reference evidence="2" key="1">
    <citation type="submission" date="2023-07" db="EMBL/GenBank/DDBJ databases">
        <authorList>
            <person name="Kim M.K."/>
        </authorList>
    </citation>
    <scope>NUCLEOTIDE SEQUENCE</scope>
    <source>
        <strain evidence="2">M29</strain>
    </source>
</reference>
<accession>A0ABT9A4Q1</accession>
<feature type="transmembrane region" description="Helical" evidence="1">
    <location>
        <begin position="6"/>
        <end position="28"/>
    </location>
</feature>
<proteinExistence type="predicted"/>